<evidence type="ECO:0000256" key="1">
    <source>
        <dbReference type="RuleBase" id="RU000487"/>
    </source>
</evidence>
<comment type="caution">
    <text evidence="4">The sequence shown here is derived from an EMBL/GenBank/DDBJ whole genome shotgun (WGS) entry which is preliminary data.</text>
</comment>
<name>A0ABQ8TLR3_PERAM</name>
<evidence type="ECO:0000256" key="3">
    <source>
        <dbReference type="SAM" id="MobiDB-lite"/>
    </source>
</evidence>
<gene>
    <name evidence="4" type="ORF">ANN_09601</name>
</gene>
<feature type="region of interest" description="Disordered" evidence="3">
    <location>
        <begin position="497"/>
        <end position="517"/>
    </location>
</feature>
<feature type="compositionally biased region" description="Low complexity" evidence="3">
    <location>
        <begin position="500"/>
        <end position="516"/>
    </location>
</feature>
<dbReference type="InterPro" id="IPR004000">
    <property type="entry name" value="Actin"/>
</dbReference>
<dbReference type="PANTHER" id="PTHR11937">
    <property type="entry name" value="ACTIN"/>
    <property type="match status" value="1"/>
</dbReference>
<accession>A0ABQ8TLR3</accession>
<dbReference type="SMART" id="SM00268">
    <property type="entry name" value="ACTIN"/>
    <property type="match status" value="1"/>
</dbReference>
<comment type="similarity">
    <text evidence="1">Belongs to the actin family.</text>
</comment>
<organism evidence="4 5">
    <name type="scientific">Periplaneta americana</name>
    <name type="common">American cockroach</name>
    <name type="synonym">Blatta americana</name>
    <dbReference type="NCBI Taxonomy" id="6978"/>
    <lineage>
        <taxon>Eukaryota</taxon>
        <taxon>Metazoa</taxon>
        <taxon>Ecdysozoa</taxon>
        <taxon>Arthropoda</taxon>
        <taxon>Hexapoda</taxon>
        <taxon>Insecta</taxon>
        <taxon>Pterygota</taxon>
        <taxon>Neoptera</taxon>
        <taxon>Polyneoptera</taxon>
        <taxon>Dictyoptera</taxon>
        <taxon>Blattodea</taxon>
        <taxon>Blattoidea</taxon>
        <taxon>Blattidae</taxon>
        <taxon>Blattinae</taxon>
        <taxon>Periplaneta</taxon>
    </lineage>
</organism>
<sequence>MTTLELKDTKTVPDPIHPYLRNIRNSSVPLVIDNGKLNGSYQCRVGWATQKEPLLIFKNLIAKPRKERGKKDGETQVGNDITNIEAVRFQLKTQFDRNVVTHFEAQEQVFDYIFTHLGIDTEGYVNHPIVMTEAFLNPNYSRHLMSELLFECYRVPSVCYGVDGLFSFRHNHPNSSAGLIINFGYHTTHILPVINNQVDPTRSRRINVGGIHIINYLHRLLQLKYPAHFAAITPSRAEELIYEQTFVAVDYQEELSLWADSDHYDNHVRRIQLPYTIQAVTPGLTPEQQKERRKELARRLIEINARKREERLAEDEEQLNQLLAAQDLEEGEENEFQKILDFYELSSGTDLQKLISQLQARIERTKQKIAAANTTEDNVVEDPKPKVIKQTLKPNDQEDFETWIAGVRQKRQEILERRNARRQRRQDMAKRRTAAAQERMRLISQLARKEKRDDNFGMRDEDWDVYKAINKEGGDSDSDEEQKLLELEEALRRHDPEFEGSISSGTTSANNSGNTAETHQLHVGIERIRAPEILFQPSMIGSGEAGLAETIEFVLRGYPADVQSALVSNVFLTGGCAALPGLSERLRRELLEMRPFKSTFNVTIANNTTLDAWYGAQTFSSSPDLNQYLVTRSEYEEKGGEYLKEHYASNKYYPSPTPLPQAESIQLPVGGEEIEIDVF</sequence>
<dbReference type="Gene3D" id="3.90.640.10">
    <property type="entry name" value="Actin, Chain A, domain 4"/>
    <property type="match status" value="2"/>
</dbReference>
<keyword evidence="2" id="KW-0175">Coiled coil</keyword>
<dbReference type="Proteomes" id="UP001148838">
    <property type="component" value="Unassembled WGS sequence"/>
</dbReference>
<feature type="coiled-coil region" evidence="2">
    <location>
        <begin position="305"/>
        <end position="375"/>
    </location>
</feature>
<reference evidence="4 5" key="1">
    <citation type="journal article" date="2022" name="Allergy">
        <title>Genome assembly and annotation of Periplaneta americana reveal a comprehensive cockroach allergen profile.</title>
        <authorList>
            <person name="Wang L."/>
            <person name="Xiong Q."/>
            <person name="Saelim N."/>
            <person name="Wang L."/>
            <person name="Nong W."/>
            <person name="Wan A.T."/>
            <person name="Shi M."/>
            <person name="Liu X."/>
            <person name="Cao Q."/>
            <person name="Hui J.H.L."/>
            <person name="Sookrung N."/>
            <person name="Leung T.F."/>
            <person name="Tungtrongchitr A."/>
            <person name="Tsui S.K.W."/>
        </authorList>
    </citation>
    <scope>NUCLEOTIDE SEQUENCE [LARGE SCALE GENOMIC DNA]</scope>
    <source>
        <strain evidence="4">PWHHKU_190912</strain>
    </source>
</reference>
<dbReference type="EMBL" id="JAJSOF020000005">
    <property type="protein sequence ID" value="KAJ4447594.1"/>
    <property type="molecule type" value="Genomic_DNA"/>
</dbReference>
<dbReference type="Pfam" id="PF00022">
    <property type="entry name" value="Actin"/>
    <property type="match status" value="2"/>
</dbReference>
<dbReference type="CDD" id="cd10211">
    <property type="entry name" value="ASKHA_NBD_Arp5"/>
    <property type="match status" value="1"/>
</dbReference>
<evidence type="ECO:0000313" key="4">
    <source>
        <dbReference type="EMBL" id="KAJ4447594.1"/>
    </source>
</evidence>
<evidence type="ECO:0000313" key="5">
    <source>
        <dbReference type="Proteomes" id="UP001148838"/>
    </source>
</evidence>
<keyword evidence="5" id="KW-1185">Reference proteome</keyword>
<evidence type="ECO:0000256" key="2">
    <source>
        <dbReference type="SAM" id="Coils"/>
    </source>
</evidence>
<proteinExistence type="inferred from homology"/>
<protein>
    <recommendedName>
        <fullName evidence="6">Actin-related protein 5</fullName>
    </recommendedName>
</protein>
<dbReference type="InterPro" id="IPR043129">
    <property type="entry name" value="ATPase_NBD"/>
</dbReference>
<evidence type="ECO:0008006" key="6">
    <source>
        <dbReference type="Google" id="ProtNLM"/>
    </source>
</evidence>
<dbReference type="SUPFAM" id="SSF53067">
    <property type="entry name" value="Actin-like ATPase domain"/>
    <property type="match status" value="2"/>
</dbReference>
<dbReference type="Gene3D" id="3.30.420.40">
    <property type="match status" value="4"/>
</dbReference>